<dbReference type="Pfam" id="PF01268">
    <property type="entry name" value="FTHFS"/>
    <property type="match status" value="1"/>
</dbReference>
<dbReference type="EMBL" id="JADPIE010000010">
    <property type="protein sequence ID" value="MBF8438180.1"/>
    <property type="molecule type" value="Genomic_DNA"/>
</dbReference>
<evidence type="ECO:0000256" key="5">
    <source>
        <dbReference type="ARBA" id="ARBA00022840"/>
    </source>
</evidence>
<comment type="pathway">
    <text evidence="1 8">One-carbon metabolism; tetrahydrofolate interconversion.</text>
</comment>
<evidence type="ECO:0000256" key="4">
    <source>
        <dbReference type="ARBA" id="ARBA00022741"/>
    </source>
</evidence>
<dbReference type="Proteomes" id="UP000621436">
    <property type="component" value="Unassembled WGS sequence"/>
</dbReference>
<evidence type="ECO:0000313" key="10">
    <source>
        <dbReference type="Proteomes" id="UP000621436"/>
    </source>
</evidence>
<dbReference type="InterPro" id="IPR027417">
    <property type="entry name" value="P-loop_NTPase"/>
</dbReference>
<gene>
    <name evidence="8" type="primary">fhs</name>
    <name evidence="9" type="ORF">I0Q91_13890</name>
</gene>
<dbReference type="SUPFAM" id="SSF52540">
    <property type="entry name" value="P-loop containing nucleoside triphosphate hydrolases"/>
    <property type="match status" value="1"/>
</dbReference>
<evidence type="ECO:0000256" key="8">
    <source>
        <dbReference type="HAMAP-Rule" id="MF_01543"/>
    </source>
</evidence>
<dbReference type="InterPro" id="IPR020628">
    <property type="entry name" value="Formate_THF_ligase_CS"/>
</dbReference>
<evidence type="ECO:0000256" key="7">
    <source>
        <dbReference type="ARBA" id="ARBA00061363"/>
    </source>
</evidence>
<organism evidence="9 10">
    <name type="scientific">Halonatronomonas betaini</name>
    <dbReference type="NCBI Taxonomy" id="2778430"/>
    <lineage>
        <taxon>Bacteria</taxon>
        <taxon>Bacillati</taxon>
        <taxon>Bacillota</taxon>
        <taxon>Clostridia</taxon>
        <taxon>Halanaerobiales</taxon>
        <taxon>Halarsenatibacteraceae</taxon>
        <taxon>Halonatronomonas</taxon>
    </lineage>
</organism>
<protein>
    <recommendedName>
        <fullName evidence="8">Formate--tetrahydrofolate ligase</fullName>
        <ecNumber evidence="8">6.3.4.3</ecNumber>
    </recommendedName>
    <alternativeName>
        <fullName evidence="8">Formyltetrahydrofolate synthetase</fullName>
        <shortName evidence="8">FHS</shortName>
        <shortName evidence="8">FTHFS</shortName>
    </alternativeName>
</protein>
<keyword evidence="3 8" id="KW-0436">Ligase</keyword>
<dbReference type="EC" id="6.3.4.3" evidence="8"/>
<dbReference type="GO" id="GO:0035999">
    <property type="term" value="P:tetrahydrofolate interconversion"/>
    <property type="evidence" value="ECO:0007669"/>
    <property type="project" value="UniProtKB-UniRule"/>
</dbReference>
<evidence type="ECO:0000256" key="6">
    <source>
        <dbReference type="ARBA" id="ARBA00049033"/>
    </source>
</evidence>
<comment type="caution">
    <text evidence="9">The sequence shown here is derived from an EMBL/GenBank/DDBJ whole genome shotgun (WGS) entry which is preliminary data.</text>
</comment>
<dbReference type="CDD" id="cd00477">
    <property type="entry name" value="FTHFS"/>
    <property type="match status" value="1"/>
</dbReference>
<dbReference type="InterPro" id="IPR000559">
    <property type="entry name" value="Formate_THF_ligase"/>
</dbReference>
<dbReference type="PROSITE" id="PS00722">
    <property type="entry name" value="FTHFS_2"/>
    <property type="match status" value="1"/>
</dbReference>
<dbReference type="NCBIfam" id="NF010030">
    <property type="entry name" value="PRK13505.1"/>
    <property type="match status" value="1"/>
</dbReference>
<proteinExistence type="inferred from homology"/>
<sequence length="554" mass="59633">MRSDIEIAQAAEMKPISEIAEKAGLLEEELEHYGKYKAKVNLDALDRLDQDSKLVLVTAMTPTPAGEGKTTTTVGLGQALNRLGKNAAIALREPSLGPTMGVKGGAAGGGYSQVVPMEDINLHFTGDIHAIGVAHNLLSAAIDNHIKQGNELGIDPTRVSFSRVVDMNDRALRDIIVGLGGKSNGYPRQDNFMITVASEVMAILCLANNISELKEKIGRIVVAYNYDDEPIIAKQLGVHGAMAALLKEAIKPNLVQTLENTPAFIHGGPFANIAHGCNSVMATKMAMSISDITVTEAGFGADLGAEKFFNIKSRFANLNPDATVLVATVRALKMHGGKAKDDLTDEDLDALSDGIENLEKHIENIKKFGVPLVVAINRFPDDTEAELELVRERCEKLDVNVALSEVFAKGGEGGEELGKKVIDILDNEESKFEFLYDEKASIPEKIRTIAEEVYGADGVEFSDEAKKQIELYKCYGYDKLPICMAKTQSSISDNPALKGRPEGFKVNVREINVSAGAGFLVALTGPVLTMPGLPKRPSAEDIDIDENGKISGLF</sequence>
<dbReference type="PROSITE" id="PS00721">
    <property type="entry name" value="FTHFS_1"/>
    <property type="match status" value="1"/>
</dbReference>
<evidence type="ECO:0000313" key="9">
    <source>
        <dbReference type="EMBL" id="MBF8438180.1"/>
    </source>
</evidence>
<keyword evidence="5 8" id="KW-0067">ATP-binding</keyword>
<dbReference type="GO" id="GO:0004329">
    <property type="term" value="F:formate-tetrahydrofolate ligase activity"/>
    <property type="evidence" value="ECO:0007669"/>
    <property type="project" value="UniProtKB-UniRule"/>
</dbReference>
<evidence type="ECO:0000256" key="3">
    <source>
        <dbReference type="ARBA" id="ARBA00022598"/>
    </source>
</evidence>
<comment type="similarity">
    <text evidence="7 8">Belongs to the formate--tetrahydrofolate ligase family.</text>
</comment>
<evidence type="ECO:0000256" key="2">
    <source>
        <dbReference type="ARBA" id="ARBA00022563"/>
    </source>
</evidence>
<keyword evidence="10" id="KW-1185">Reference proteome</keyword>
<dbReference type="FunFam" id="3.10.410.10:FF:000001">
    <property type="entry name" value="Putative formate--tetrahydrofolate ligase"/>
    <property type="match status" value="1"/>
</dbReference>
<feature type="binding site" evidence="8">
    <location>
        <begin position="63"/>
        <end position="70"/>
    </location>
    <ligand>
        <name>ATP</name>
        <dbReference type="ChEBI" id="CHEBI:30616"/>
    </ligand>
</feature>
<name>A0A931AWN8_9FIRM</name>
<dbReference type="RefSeq" id="WP_270455280.1">
    <property type="nucleotide sequence ID" value="NZ_JADPIE010000010.1"/>
</dbReference>
<comment type="catalytic activity">
    <reaction evidence="6 8">
        <text>(6S)-5,6,7,8-tetrahydrofolate + formate + ATP = (6R)-10-formyltetrahydrofolate + ADP + phosphate</text>
        <dbReference type="Rhea" id="RHEA:20221"/>
        <dbReference type="ChEBI" id="CHEBI:15740"/>
        <dbReference type="ChEBI" id="CHEBI:30616"/>
        <dbReference type="ChEBI" id="CHEBI:43474"/>
        <dbReference type="ChEBI" id="CHEBI:57453"/>
        <dbReference type="ChEBI" id="CHEBI:195366"/>
        <dbReference type="ChEBI" id="CHEBI:456216"/>
        <dbReference type="EC" id="6.3.4.3"/>
    </reaction>
</comment>
<dbReference type="Gene3D" id="3.30.1510.10">
    <property type="entry name" value="Domain 2, N(10)-formyltetrahydrofolate synthetase"/>
    <property type="match status" value="1"/>
</dbReference>
<dbReference type="HAMAP" id="MF_01543">
    <property type="entry name" value="FTHFS"/>
    <property type="match status" value="1"/>
</dbReference>
<accession>A0A931AWN8</accession>
<dbReference type="AlphaFoldDB" id="A0A931AWN8"/>
<dbReference type="Gene3D" id="3.10.410.10">
    <property type="entry name" value="Formyltetrahydrofolate synthetase, domain 3"/>
    <property type="match status" value="1"/>
</dbReference>
<dbReference type="FunFam" id="3.30.1510.10:FF:000001">
    <property type="entry name" value="Formate--tetrahydrofolate ligase"/>
    <property type="match status" value="1"/>
</dbReference>
<dbReference type="Gene3D" id="3.40.50.300">
    <property type="entry name" value="P-loop containing nucleotide triphosphate hydrolases"/>
    <property type="match status" value="1"/>
</dbReference>
<keyword evidence="4 8" id="KW-0547">Nucleotide-binding</keyword>
<reference evidence="9" key="1">
    <citation type="submission" date="2020-11" db="EMBL/GenBank/DDBJ databases">
        <title>Halonatronomonas betainensis gen. nov., sp. nov. a novel haloalkaliphilic representative of the family Halanaerobiacae capable of betaine degradation.</title>
        <authorList>
            <person name="Boltyanskaya Y."/>
            <person name="Kevbrin V."/>
            <person name="Detkova E."/>
            <person name="Grouzdev D.S."/>
            <person name="Koziaeva V."/>
            <person name="Zhilina T."/>
        </authorList>
    </citation>
    <scope>NUCLEOTIDE SEQUENCE</scope>
    <source>
        <strain evidence="9">Z-7014</strain>
    </source>
</reference>
<evidence type="ECO:0000256" key="1">
    <source>
        <dbReference type="ARBA" id="ARBA00004777"/>
    </source>
</evidence>
<dbReference type="GO" id="GO:0005524">
    <property type="term" value="F:ATP binding"/>
    <property type="evidence" value="ECO:0007669"/>
    <property type="project" value="UniProtKB-UniRule"/>
</dbReference>
<keyword evidence="2 8" id="KW-0554">One-carbon metabolism</keyword>